<sequence>MSYILDLSKSVYEISKEHPDIIEIMKELGFESITAPGMINTAGRFMTIPKGALIKNISMDKIKEVFKSKGYEVKE</sequence>
<reference evidence="2 3" key="1">
    <citation type="submission" date="2015-09" db="EMBL/GenBank/DDBJ databases">
        <title>Genome sequence of Oxobacter pfennigii DSM 3222.</title>
        <authorList>
            <person name="Poehlein A."/>
            <person name="Bengelsdorf F.R."/>
            <person name="Schiel-Bengelsdorf B."/>
            <person name="Duerre P."/>
            <person name="Daniel R."/>
        </authorList>
    </citation>
    <scope>NUCLEOTIDE SEQUENCE [LARGE SCALE GENOMIC DNA]</scope>
    <source>
        <strain evidence="2 3">DSM 3222</strain>
    </source>
</reference>
<protein>
    <recommendedName>
        <fullName evidence="1">DUF1858 domain-containing protein</fullName>
    </recommendedName>
</protein>
<proteinExistence type="predicted"/>
<dbReference type="Pfam" id="PF08984">
    <property type="entry name" value="DUF1858"/>
    <property type="match status" value="1"/>
</dbReference>
<name>A0A0P8WCR4_9CLOT</name>
<dbReference type="OrthoDB" id="9769774at2"/>
<feature type="domain" description="DUF1858" evidence="1">
    <location>
        <begin position="6"/>
        <end position="62"/>
    </location>
</feature>
<keyword evidence="3" id="KW-1185">Reference proteome</keyword>
<dbReference type="AlphaFoldDB" id="A0A0P8WCR4"/>
<dbReference type="RefSeq" id="WP_054873895.1">
    <property type="nucleotide sequence ID" value="NZ_LKET01000021.1"/>
</dbReference>
<dbReference type="SUPFAM" id="SSF140683">
    <property type="entry name" value="SP0561-like"/>
    <property type="match status" value="1"/>
</dbReference>
<evidence type="ECO:0000259" key="1">
    <source>
        <dbReference type="Pfam" id="PF08984"/>
    </source>
</evidence>
<gene>
    <name evidence="2" type="ORF">OXPF_07820</name>
</gene>
<organism evidence="2 3">
    <name type="scientific">Oxobacter pfennigii</name>
    <dbReference type="NCBI Taxonomy" id="36849"/>
    <lineage>
        <taxon>Bacteria</taxon>
        <taxon>Bacillati</taxon>
        <taxon>Bacillota</taxon>
        <taxon>Clostridia</taxon>
        <taxon>Eubacteriales</taxon>
        <taxon>Clostridiaceae</taxon>
        <taxon>Oxobacter</taxon>
    </lineage>
</organism>
<comment type="caution">
    <text evidence="2">The sequence shown here is derived from an EMBL/GenBank/DDBJ whole genome shotgun (WGS) entry which is preliminary data.</text>
</comment>
<dbReference type="STRING" id="36849.OXPF_07820"/>
<evidence type="ECO:0000313" key="2">
    <source>
        <dbReference type="EMBL" id="KPU45549.1"/>
    </source>
</evidence>
<dbReference type="Proteomes" id="UP000050326">
    <property type="component" value="Unassembled WGS sequence"/>
</dbReference>
<evidence type="ECO:0000313" key="3">
    <source>
        <dbReference type="Proteomes" id="UP000050326"/>
    </source>
</evidence>
<dbReference type="Gene3D" id="1.10.3910.10">
    <property type="entry name" value="SP0561-like"/>
    <property type="match status" value="1"/>
</dbReference>
<dbReference type="EMBL" id="LKET01000021">
    <property type="protein sequence ID" value="KPU45549.1"/>
    <property type="molecule type" value="Genomic_DNA"/>
</dbReference>
<dbReference type="InterPro" id="IPR015077">
    <property type="entry name" value="DUF1858"/>
</dbReference>
<accession>A0A0P8WCR4</accession>
<dbReference type="PATRIC" id="fig|36849.3.peg.835"/>
<dbReference type="InterPro" id="IPR038062">
    <property type="entry name" value="ScdA-like_N_sf"/>
</dbReference>